<dbReference type="EC" id="2.5.1.3" evidence="10"/>
<dbReference type="Gene3D" id="3.20.20.70">
    <property type="entry name" value="Aldolase class I"/>
    <property type="match status" value="1"/>
</dbReference>
<feature type="binding site" evidence="10">
    <location>
        <position position="72"/>
    </location>
    <ligand>
        <name>4-amino-2-methyl-5-(diphosphooxymethyl)pyrimidine</name>
        <dbReference type="ChEBI" id="CHEBI:57841"/>
    </ligand>
</feature>
<keyword evidence="4 10" id="KW-0479">Metal-binding</keyword>
<sequence>MSGAMGTVDWSLYLVTDPVLGGGPDRVVDIATRAVAGGATVVQLRDKHATDAEVEATAAALLDAVDVPVFLNDRVEVARRLRCHLHIGQIDIPFPRARALLRDDQMIGLSVGSDTELDAVIALDGRGPDVIGIGPAFDTTTKANAPAGLGVERVHALADRARTADLPSVAIGGIDADRAGLFTDTAVDGICVVSAIMAAADPAAAARDLKEAYTR</sequence>
<keyword evidence="15" id="KW-1185">Reference proteome</keyword>
<evidence type="ECO:0000313" key="15">
    <source>
        <dbReference type="Proteomes" id="UP001238805"/>
    </source>
</evidence>
<evidence type="ECO:0000256" key="11">
    <source>
        <dbReference type="RuleBase" id="RU003826"/>
    </source>
</evidence>
<evidence type="ECO:0000256" key="6">
    <source>
        <dbReference type="ARBA" id="ARBA00022977"/>
    </source>
</evidence>
<evidence type="ECO:0000256" key="4">
    <source>
        <dbReference type="ARBA" id="ARBA00022723"/>
    </source>
</evidence>
<evidence type="ECO:0000256" key="10">
    <source>
        <dbReference type="HAMAP-Rule" id="MF_00097"/>
    </source>
</evidence>
<evidence type="ECO:0000256" key="5">
    <source>
        <dbReference type="ARBA" id="ARBA00022842"/>
    </source>
</evidence>
<reference evidence="14 15" key="1">
    <citation type="submission" date="2023-05" db="EMBL/GenBank/DDBJ databases">
        <title>Corynebacterium suedekumii sp. nov. and Corynebacterium breve sp. nov. isolated from raw cow's milk.</title>
        <authorList>
            <person name="Baer M.K."/>
            <person name="Mehl L."/>
            <person name="Hellmuth R."/>
            <person name="Marke G."/>
            <person name="Lipski A."/>
        </authorList>
    </citation>
    <scope>NUCLEOTIDE SEQUENCE [LARGE SCALE GENOMIC DNA]</scope>
    <source>
        <strain evidence="14 15">LM112</strain>
    </source>
</reference>
<dbReference type="HAMAP" id="MF_00097">
    <property type="entry name" value="TMP_synthase"/>
    <property type="match status" value="1"/>
</dbReference>
<feature type="binding site" evidence="10">
    <location>
        <begin position="43"/>
        <end position="47"/>
    </location>
    <ligand>
        <name>4-amino-2-methyl-5-(diphosphooxymethyl)pyrimidine</name>
        <dbReference type="ChEBI" id="CHEBI:57841"/>
    </ligand>
</feature>
<comment type="similarity">
    <text evidence="10 11">Belongs to the thiamine-phosphate synthase family.</text>
</comment>
<dbReference type="PANTHER" id="PTHR20857:SF23">
    <property type="entry name" value="THIAMINE BIOSYNTHETIC BIFUNCTIONAL ENZYME"/>
    <property type="match status" value="1"/>
</dbReference>
<dbReference type="Pfam" id="PF02581">
    <property type="entry name" value="TMP-TENI"/>
    <property type="match status" value="1"/>
</dbReference>
<evidence type="ECO:0000259" key="13">
    <source>
        <dbReference type="Pfam" id="PF02581"/>
    </source>
</evidence>
<dbReference type="InterPro" id="IPR036206">
    <property type="entry name" value="ThiamineP_synth_sf"/>
</dbReference>
<keyword evidence="5 10" id="KW-0460">Magnesium</keyword>
<dbReference type="SUPFAM" id="SSF51391">
    <property type="entry name" value="Thiamin phosphate synthase"/>
    <property type="match status" value="1"/>
</dbReference>
<evidence type="ECO:0000256" key="3">
    <source>
        <dbReference type="ARBA" id="ARBA00022679"/>
    </source>
</evidence>
<feature type="binding site" evidence="10">
    <location>
        <position position="73"/>
    </location>
    <ligand>
        <name>Mg(2+)</name>
        <dbReference type="ChEBI" id="CHEBI:18420"/>
    </ligand>
</feature>
<gene>
    <name evidence="10 14" type="primary">thiE</name>
    <name evidence="14" type="ORF">QP029_10830</name>
</gene>
<evidence type="ECO:0000256" key="9">
    <source>
        <dbReference type="ARBA" id="ARBA00047883"/>
    </source>
</evidence>
<dbReference type="InterPro" id="IPR034291">
    <property type="entry name" value="TMP_synthase"/>
</dbReference>
<feature type="binding site" evidence="10">
    <location>
        <begin position="193"/>
        <end position="194"/>
    </location>
    <ligand>
        <name>2-[(2R,5Z)-2-carboxy-4-methylthiazol-5(2H)-ylidene]ethyl phosphate</name>
        <dbReference type="ChEBI" id="CHEBI:62899"/>
    </ligand>
</feature>
<evidence type="ECO:0000313" key="14">
    <source>
        <dbReference type="EMBL" id="WIM69711.1"/>
    </source>
</evidence>
<feature type="binding site" evidence="10">
    <location>
        <position position="173"/>
    </location>
    <ligand>
        <name>2-[(2R,5Z)-2-carboxy-4-methylthiazol-5(2H)-ylidene]ethyl phosphate</name>
        <dbReference type="ChEBI" id="CHEBI:62899"/>
    </ligand>
</feature>
<evidence type="ECO:0000256" key="7">
    <source>
        <dbReference type="ARBA" id="ARBA00047334"/>
    </source>
</evidence>
<feature type="binding site" evidence="10">
    <location>
        <begin position="139"/>
        <end position="141"/>
    </location>
    <ligand>
        <name>2-[(2R,5Z)-2-carboxy-4-methylthiazol-5(2H)-ylidene]ethyl phosphate</name>
        <dbReference type="ChEBI" id="CHEBI:62899"/>
    </ligand>
</feature>
<dbReference type="CDD" id="cd00564">
    <property type="entry name" value="TMP_TenI"/>
    <property type="match status" value="1"/>
</dbReference>
<dbReference type="InterPro" id="IPR022998">
    <property type="entry name" value="ThiamineP_synth_TenI"/>
</dbReference>
<dbReference type="NCBIfam" id="TIGR00693">
    <property type="entry name" value="thiE"/>
    <property type="match status" value="1"/>
</dbReference>
<dbReference type="EMBL" id="CP126970">
    <property type="protein sequence ID" value="WIM69711.1"/>
    <property type="molecule type" value="Genomic_DNA"/>
</dbReference>
<comment type="cofactor">
    <cofactor evidence="10">
        <name>Mg(2+)</name>
        <dbReference type="ChEBI" id="CHEBI:18420"/>
    </cofactor>
    <text evidence="10">Binds 1 Mg(2+) ion per subunit.</text>
</comment>
<name>A0ABY8VL41_9CORY</name>
<dbReference type="GO" id="GO:0004789">
    <property type="term" value="F:thiamine-phosphate diphosphorylase activity"/>
    <property type="evidence" value="ECO:0007669"/>
    <property type="project" value="UniProtKB-EC"/>
</dbReference>
<keyword evidence="3 10" id="KW-0808">Transferase</keyword>
<proteinExistence type="inferred from homology"/>
<evidence type="ECO:0000256" key="1">
    <source>
        <dbReference type="ARBA" id="ARBA00003814"/>
    </source>
</evidence>
<comment type="catalytic activity">
    <reaction evidence="8 10 11">
        <text>2-(2-carboxy-4-methylthiazol-5-yl)ethyl phosphate + 4-amino-2-methyl-5-(diphosphooxymethyl)pyrimidine + 2 H(+) = thiamine phosphate + CO2 + diphosphate</text>
        <dbReference type="Rhea" id="RHEA:47848"/>
        <dbReference type="ChEBI" id="CHEBI:15378"/>
        <dbReference type="ChEBI" id="CHEBI:16526"/>
        <dbReference type="ChEBI" id="CHEBI:33019"/>
        <dbReference type="ChEBI" id="CHEBI:37575"/>
        <dbReference type="ChEBI" id="CHEBI:57841"/>
        <dbReference type="ChEBI" id="CHEBI:62890"/>
        <dbReference type="EC" id="2.5.1.3"/>
    </reaction>
</comment>
<feature type="binding site" evidence="10">
    <location>
        <position position="110"/>
    </location>
    <ligand>
        <name>4-amino-2-methyl-5-(diphosphooxymethyl)pyrimidine</name>
        <dbReference type="ChEBI" id="CHEBI:57841"/>
    </ligand>
</feature>
<feature type="domain" description="Thiamine phosphate synthase/TenI" evidence="13">
    <location>
        <begin position="12"/>
        <end position="196"/>
    </location>
</feature>
<keyword evidence="6 10" id="KW-0784">Thiamine biosynthesis</keyword>
<dbReference type="InterPro" id="IPR013785">
    <property type="entry name" value="Aldolase_TIM"/>
</dbReference>
<comment type="catalytic activity">
    <reaction evidence="9 10 11">
        <text>2-[(2R,5Z)-2-carboxy-4-methylthiazol-5(2H)-ylidene]ethyl phosphate + 4-amino-2-methyl-5-(diphosphooxymethyl)pyrimidine + 2 H(+) = thiamine phosphate + CO2 + diphosphate</text>
        <dbReference type="Rhea" id="RHEA:47844"/>
        <dbReference type="ChEBI" id="CHEBI:15378"/>
        <dbReference type="ChEBI" id="CHEBI:16526"/>
        <dbReference type="ChEBI" id="CHEBI:33019"/>
        <dbReference type="ChEBI" id="CHEBI:37575"/>
        <dbReference type="ChEBI" id="CHEBI:57841"/>
        <dbReference type="ChEBI" id="CHEBI:62899"/>
        <dbReference type="EC" id="2.5.1.3"/>
    </reaction>
</comment>
<comment type="catalytic activity">
    <reaction evidence="7 10 11">
        <text>4-methyl-5-(2-phosphooxyethyl)-thiazole + 4-amino-2-methyl-5-(diphosphooxymethyl)pyrimidine + H(+) = thiamine phosphate + diphosphate</text>
        <dbReference type="Rhea" id="RHEA:22328"/>
        <dbReference type="ChEBI" id="CHEBI:15378"/>
        <dbReference type="ChEBI" id="CHEBI:33019"/>
        <dbReference type="ChEBI" id="CHEBI:37575"/>
        <dbReference type="ChEBI" id="CHEBI:57841"/>
        <dbReference type="ChEBI" id="CHEBI:58296"/>
        <dbReference type="EC" id="2.5.1.3"/>
    </reaction>
</comment>
<accession>A0ABY8VL41</accession>
<evidence type="ECO:0000256" key="8">
    <source>
        <dbReference type="ARBA" id="ARBA00047851"/>
    </source>
</evidence>
<dbReference type="PANTHER" id="PTHR20857">
    <property type="entry name" value="THIAMINE-PHOSPHATE PYROPHOSPHORYLASE"/>
    <property type="match status" value="1"/>
</dbReference>
<feature type="binding site" evidence="10">
    <location>
        <position position="142"/>
    </location>
    <ligand>
        <name>4-amino-2-methyl-5-(diphosphooxymethyl)pyrimidine</name>
        <dbReference type="ChEBI" id="CHEBI:57841"/>
    </ligand>
</feature>
<feature type="binding site" evidence="10">
    <location>
        <position position="91"/>
    </location>
    <ligand>
        <name>Mg(2+)</name>
        <dbReference type="ChEBI" id="CHEBI:18420"/>
    </ligand>
</feature>
<comment type="function">
    <text evidence="1 10">Condenses 4-methyl-5-(beta-hydroxyethyl)thiazole monophosphate (THZ-P) and 2-methyl-4-amino-5-hydroxymethyl pyrimidine pyrophosphate (HMP-PP) to form thiamine monophosphate (TMP).</text>
</comment>
<dbReference type="Proteomes" id="UP001238805">
    <property type="component" value="Chromosome"/>
</dbReference>
<protein>
    <recommendedName>
        <fullName evidence="10">Thiamine-phosphate synthase</fullName>
        <shortName evidence="10">TP synthase</shortName>
        <shortName evidence="10">TPS</shortName>
        <ecNumber evidence="10">2.5.1.3</ecNumber>
    </recommendedName>
    <alternativeName>
        <fullName evidence="10">Thiamine-phosphate pyrophosphorylase</fullName>
        <shortName evidence="10">TMP pyrophosphorylase</shortName>
        <shortName evidence="10">TMP-PPase</shortName>
    </alternativeName>
</protein>
<organism evidence="14 15">
    <name type="scientific">Corynebacterium suedekumii</name>
    <dbReference type="NCBI Taxonomy" id="3049801"/>
    <lineage>
        <taxon>Bacteria</taxon>
        <taxon>Bacillati</taxon>
        <taxon>Actinomycetota</taxon>
        <taxon>Actinomycetes</taxon>
        <taxon>Mycobacteriales</taxon>
        <taxon>Corynebacteriaceae</taxon>
        <taxon>Corynebacterium</taxon>
    </lineage>
</organism>
<evidence type="ECO:0000256" key="12">
    <source>
        <dbReference type="RuleBase" id="RU004253"/>
    </source>
</evidence>
<evidence type="ECO:0000256" key="2">
    <source>
        <dbReference type="ARBA" id="ARBA00005165"/>
    </source>
</evidence>
<comment type="pathway">
    <text evidence="2 10 12">Cofactor biosynthesis; thiamine diphosphate biosynthesis; thiamine phosphate from 4-amino-2-methyl-5-diphosphomethylpyrimidine and 4-methyl-5-(2-phosphoethyl)-thiazole: step 1/1.</text>
</comment>